<dbReference type="EMBL" id="BSUJ01000001">
    <property type="protein sequence ID" value="GMA19034.1"/>
    <property type="molecule type" value="Genomic_DNA"/>
</dbReference>
<dbReference type="Proteomes" id="UP001157109">
    <property type="component" value="Unassembled WGS sequence"/>
</dbReference>
<keyword evidence="4" id="KW-1185">Reference proteome</keyword>
<evidence type="ECO:0000256" key="1">
    <source>
        <dbReference type="ARBA" id="ARBA00022801"/>
    </source>
</evidence>
<dbReference type="Pfam" id="PF00293">
    <property type="entry name" value="NUDIX"/>
    <property type="match status" value="1"/>
</dbReference>
<dbReference type="Gene3D" id="3.90.79.10">
    <property type="entry name" value="Nucleoside Triphosphate Pyrophosphohydrolase"/>
    <property type="match status" value="1"/>
</dbReference>
<comment type="caution">
    <text evidence="3">The sequence shown here is derived from an EMBL/GenBank/DDBJ whole genome shotgun (WGS) entry which is preliminary data.</text>
</comment>
<name>A0ABQ6HMU7_9MICO</name>
<organism evidence="3 4">
    <name type="scientific">Arsenicicoccus piscis</name>
    <dbReference type="NCBI Taxonomy" id="673954"/>
    <lineage>
        <taxon>Bacteria</taxon>
        <taxon>Bacillati</taxon>
        <taxon>Actinomycetota</taxon>
        <taxon>Actinomycetes</taxon>
        <taxon>Micrococcales</taxon>
        <taxon>Intrasporangiaceae</taxon>
        <taxon>Arsenicicoccus</taxon>
    </lineage>
</organism>
<dbReference type="InterPro" id="IPR000086">
    <property type="entry name" value="NUDIX_hydrolase_dom"/>
</dbReference>
<evidence type="ECO:0000313" key="4">
    <source>
        <dbReference type="Proteomes" id="UP001157109"/>
    </source>
</evidence>
<keyword evidence="1" id="KW-0378">Hydrolase</keyword>
<proteinExistence type="predicted"/>
<feature type="domain" description="Nudix hydrolase" evidence="2">
    <location>
        <begin position="55"/>
        <end position="190"/>
    </location>
</feature>
<protein>
    <submittedName>
        <fullName evidence="3">NTP pyrophosphohydrolase</fullName>
    </submittedName>
</protein>
<evidence type="ECO:0000313" key="3">
    <source>
        <dbReference type="EMBL" id="GMA19034.1"/>
    </source>
</evidence>
<dbReference type="SUPFAM" id="SSF55811">
    <property type="entry name" value="Nudix"/>
    <property type="match status" value="1"/>
</dbReference>
<sequence>MGFLGAPVVGVDELVDRIDPRPVLESRTIHEGYVFDLVSETADLGEAGTVRREFLRHPGAVAILALDDEERLVVVQQYRHPVGAFDWEIPAGLLDVAGEPPQLAAARELGEEADLRAEQWDVLVDYWTTPGGNDEAIRVFLARGLSPVPEAERHEREDEELGMPTVWATLDNVQEAVLSGRLHNPSTCIGVLAACAARDRGWATLRPADAPWPEHPRRR</sequence>
<reference evidence="4" key="1">
    <citation type="journal article" date="2019" name="Int. J. Syst. Evol. Microbiol.">
        <title>The Global Catalogue of Microorganisms (GCM) 10K type strain sequencing project: providing services to taxonomists for standard genome sequencing and annotation.</title>
        <authorList>
            <consortium name="The Broad Institute Genomics Platform"/>
            <consortium name="The Broad Institute Genome Sequencing Center for Infectious Disease"/>
            <person name="Wu L."/>
            <person name="Ma J."/>
        </authorList>
    </citation>
    <scope>NUCLEOTIDE SEQUENCE [LARGE SCALE GENOMIC DNA]</scope>
    <source>
        <strain evidence="4">NBRC 105830</strain>
    </source>
</reference>
<evidence type="ECO:0000259" key="2">
    <source>
        <dbReference type="PROSITE" id="PS51462"/>
    </source>
</evidence>
<dbReference type="PANTHER" id="PTHR11839:SF31">
    <property type="entry name" value="ADP-RIBOSE PYROPHOSPHATASE"/>
    <property type="match status" value="1"/>
</dbReference>
<dbReference type="RefSeq" id="WP_241442534.1">
    <property type="nucleotide sequence ID" value="NZ_BSUJ01000001.1"/>
</dbReference>
<gene>
    <name evidence="3" type="ORF">GCM10025862_10550</name>
</gene>
<dbReference type="PROSITE" id="PS51462">
    <property type="entry name" value="NUDIX"/>
    <property type="match status" value="1"/>
</dbReference>
<accession>A0ABQ6HMU7</accession>
<dbReference type="InterPro" id="IPR015797">
    <property type="entry name" value="NUDIX_hydrolase-like_dom_sf"/>
</dbReference>
<dbReference type="CDD" id="cd24158">
    <property type="entry name" value="NUDIX_ADPRase_Rv1700"/>
    <property type="match status" value="1"/>
</dbReference>
<dbReference type="PANTHER" id="PTHR11839">
    <property type="entry name" value="UDP/ADP-SUGAR PYROPHOSPHATASE"/>
    <property type="match status" value="1"/>
</dbReference>